<dbReference type="InterPro" id="IPR026341">
    <property type="entry name" value="T9SS_type_B"/>
</dbReference>
<dbReference type="InterPro" id="IPR035986">
    <property type="entry name" value="PKD_dom_sf"/>
</dbReference>
<dbReference type="Pfam" id="PF13585">
    <property type="entry name" value="CHU_C"/>
    <property type="match status" value="1"/>
</dbReference>
<dbReference type="STRING" id="354355.SAMN05660816_04161"/>
<dbReference type="NCBIfam" id="TIGR04131">
    <property type="entry name" value="Bac_Flav_CTERM"/>
    <property type="match status" value="1"/>
</dbReference>
<dbReference type="EMBL" id="LVXG01000067">
    <property type="protein sequence ID" value="OQP40813.1"/>
    <property type="molecule type" value="Genomic_DNA"/>
</dbReference>
<dbReference type="Pfam" id="PF18911">
    <property type="entry name" value="PKD_4"/>
    <property type="match status" value="1"/>
</dbReference>
<evidence type="ECO:0000256" key="1">
    <source>
        <dbReference type="SAM" id="SignalP"/>
    </source>
</evidence>
<dbReference type="CDD" id="cd00146">
    <property type="entry name" value="PKD"/>
    <property type="match status" value="1"/>
</dbReference>
<evidence type="ECO:0000313" key="4">
    <source>
        <dbReference type="Proteomes" id="UP000192610"/>
    </source>
</evidence>
<accession>A0A1V9E3V7</accession>
<dbReference type="SMART" id="SM00089">
    <property type="entry name" value="PKD"/>
    <property type="match status" value="1"/>
</dbReference>
<proteinExistence type="predicted"/>
<dbReference type="Pfam" id="PF19081">
    <property type="entry name" value="Ig_7"/>
    <property type="match status" value="1"/>
</dbReference>
<name>A0A1V9E3V7_9BACT</name>
<dbReference type="Gene3D" id="2.60.40.10">
    <property type="entry name" value="Immunoglobulins"/>
    <property type="match status" value="2"/>
</dbReference>
<organism evidence="3 4">
    <name type="scientific">Niastella yeongjuensis</name>
    <dbReference type="NCBI Taxonomy" id="354355"/>
    <lineage>
        <taxon>Bacteria</taxon>
        <taxon>Pseudomonadati</taxon>
        <taxon>Bacteroidota</taxon>
        <taxon>Chitinophagia</taxon>
        <taxon>Chitinophagales</taxon>
        <taxon>Chitinophagaceae</taxon>
        <taxon>Niastella</taxon>
    </lineage>
</organism>
<dbReference type="InterPro" id="IPR000601">
    <property type="entry name" value="PKD_dom"/>
</dbReference>
<comment type="caution">
    <text evidence="3">The sequence shown here is derived from an EMBL/GenBank/DDBJ whole genome shotgun (WGS) entry which is preliminary data.</text>
</comment>
<gene>
    <name evidence="3" type="ORF">A4H97_14465</name>
</gene>
<evidence type="ECO:0000259" key="2">
    <source>
        <dbReference type="PROSITE" id="PS50093"/>
    </source>
</evidence>
<dbReference type="OrthoDB" id="1490014at2"/>
<dbReference type="Proteomes" id="UP000192610">
    <property type="component" value="Unassembled WGS sequence"/>
</dbReference>
<dbReference type="AlphaFoldDB" id="A0A1V9E3V7"/>
<feature type="domain" description="PKD" evidence="2">
    <location>
        <begin position="428"/>
        <end position="463"/>
    </location>
</feature>
<dbReference type="SUPFAM" id="SSF49299">
    <property type="entry name" value="PKD domain"/>
    <property type="match status" value="3"/>
</dbReference>
<evidence type="ECO:0000313" key="3">
    <source>
        <dbReference type="EMBL" id="OQP40813.1"/>
    </source>
</evidence>
<protein>
    <recommendedName>
        <fullName evidence="2">PKD domain-containing protein</fullName>
    </recommendedName>
</protein>
<dbReference type="InterPro" id="IPR022409">
    <property type="entry name" value="PKD/Chitinase_dom"/>
</dbReference>
<reference evidence="4" key="1">
    <citation type="submission" date="2016-04" db="EMBL/GenBank/DDBJ databases">
        <authorList>
            <person name="Chen L."/>
            <person name="Zhuang W."/>
            <person name="Wang G."/>
        </authorList>
    </citation>
    <scope>NUCLEOTIDE SEQUENCE [LARGE SCALE GENOMIC DNA]</scope>
    <source>
        <strain evidence="4">17621</strain>
    </source>
</reference>
<sequence>MMKARTVACCVVIFLCSLTRTYSQSGCPPNLDFENGNFDNWECFIGNTDTIGGKNNMNLSPSAPLPDRHLLISAASNPGKDMYGGFPKICPYGGNYSVKLGNEYTGAQAEAISYTFQVPSTIDTFTFTYFYAVVLEDPQHGPAEQPRFFVTAYDVNTGAVINCASFDYVSTAGLPGFKPSPISTQVLYKSWTPTSLQFPGMGGHLVRLEFRTADCTRSGHFGYAYLDVASACSNILATAPYCIQTNSLILDAPFGFQNYTWFDANYNVVAHGQSATLSPPPVTQGYFYVDVEPYPGFGCRDTLQALVKPYPVPDLPLADTIVNLCQNEIPEPLAASVLPGHQLNWYTTPIGGIPVSTAPVPSTALPGVTKYYVSQKALYGCEGFRREIVVNVTATPVTAFNINKARQCHVGNSFTFTSISGNLVNPGYTWAFGDGKIDSSTGRTSSYSYPSSGIYQVKLIATNHGLIACSKTDSAKIFVVPKPTAAFNYPDPICEDQTILTITDQSSIPPQFTTINKWWWNINGKITTTQTTATFLAPPGGPFPVKLVVTTQEGCLSDTNSKVLDIHFRPLAEFKYGDLNLMCNNEIIRFTDLSTMPSAAVGETVSKWNWLYDNAVSNNAQTPGVVFSAGMHTAQLISENNYGCKSLPVSHSFEIFPKPTTRMEVSDSCVYVKLLYNAIDVSGTVVGWTWNWDDRSMRYGNSLERTFFHKGDHVLTLIGKTGKNCKDTIIRPVIIYSNESYAYAGVDTSAPYNEPIELDAHGEPGMQYTWSPLTGLNRDDVEKPIAILDHDQVYKLYTVTKEGCEKSTKVLVKRYAGPELYVPTAFTPNKDGKNDLFKVIPTGLRTFGFLAVYNRWGQLVYRTTDYHQGWDGTYNGEKVDAGSFIYVVQAVDYLGRPIKRKGTFVLLR</sequence>
<keyword evidence="4" id="KW-1185">Reference proteome</keyword>
<dbReference type="InterPro" id="IPR044023">
    <property type="entry name" value="Ig_7"/>
</dbReference>
<dbReference type="RefSeq" id="WP_081203791.1">
    <property type="nucleotide sequence ID" value="NZ_FOCZ01000007.1"/>
</dbReference>
<dbReference type="InterPro" id="IPR013783">
    <property type="entry name" value="Ig-like_fold"/>
</dbReference>
<keyword evidence="1" id="KW-0732">Signal</keyword>
<feature type="chain" id="PRO_5012438557" description="PKD domain-containing protein" evidence="1">
    <location>
        <begin position="26"/>
        <end position="908"/>
    </location>
</feature>
<feature type="signal peptide" evidence="1">
    <location>
        <begin position="1"/>
        <end position="25"/>
    </location>
</feature>
<dbReference type="PROSITE" id="PS50093">
    <property type="entry name" value="PKD"/>
    <property type="match status" value="1"/>
</dbReference>